<dbReference type="PROSITE" id="PS50977">
    <property type="entry name" value="HTH_TETR_2"/>
    <property type="match status" value="1"/>
</dbReference>
<evidence type="ECO:0000313" key="6">
    <source>
        <dbReference type="EMBL" id="ORB45466.1"/>
    </source>
</evidence>
<dbReference type="InterPro" id="IPR050109">
    <property type="entry name" value="HTH-type_TetR-like_transc_reg"/>
</dbReference>
<comment type="caution">
    <text evidence="6">The sequence shown here is derived from an EMBL/GenBank/DDBJ whole genome shotgun (WGS) entry which is preliminary data.</text>
</comment>
<sequence length="204" mass="22116">MAALRITHEEGLSALTVRRLCAELSVGAPTVYYHAGSMQELYELVSDAVIAQIEVPLEGSWQDRVIDLVARTRAIFARHPGVAAFVNGHHPLPAAIGLADATIGILLEELDHSTALTAYHVITVYNMGQMLIDGAETASKGRPVNPTFLPHGKSPARYRSLSEVRSVTGHLDPGDTHLQGLRWILFGARHNSRLPEEEGTLTGD</sequence>
<dbReference type="Pfam" id="PF00440">
    <property type="entry name" value="TetR_N"/>
    <property type="match status" value="1"/>
</dbReference>
<dbReference type="SUPFAM" id="SSF48498">
    <property type="entry name" value="Tetracyclin repressor-like, C-terminal domain"/>
    <property type="match status" value="1"/>
</dbReference>
<keyword evidence="2 4" id="KW-0238">DNA-binding</keyword>
<keyword evidence="1" id="KW-0805">Transcription regulation</keyword>
<name>A0A1X0IEY8_9MYCO</name>
<feature type="DNA-binding region" description="H-T-H motif" evidence="4">
    <location>
        <begin position="16"/>
        <end position="35"/>
    </location>
</feature>
<dbReference type="PANTHER" id="PTHR30055">
    <property type="entry name" value="HTH-TYPE TRANSCRIPTIONAL REGULATOR RUTR"/>
    <property type="match status" value="1"/>
</dbReference>
<dbReference type="EMBL" id="MVIE01000004">
    <property type="protein sequence ID" value="ORB45466.1"/>
    <property type="molecule type" value="Genomic_DNA"/>
</dbReference>
<gene>
    <name evidence="6" type="ORF">BST39_04440</name>
</gene>
<keyword evidence="3" id="KW-0804">Transcription</keyword>
<dbReference type="GO" id="GO:0003700">
    <property type="term" value="F:DNA-binding transcription factor activity"/>
    <property type="evidence" value="ECO:0007669"/>
    <property type="project" value="TreeGrafter"/>
</dbReference>
<evidence type="ECO:0000256" key="2">
    <source>
        <dbReference type="ARBA" id="ARBA00023125"/>
    </source>
</evidence>
<evidence type="ECO:0000256" key="4">
    <source>
        <dbReference type="PROSITE-ProRule" id="PRU00335"/>
    </source>
</evidence>
<keyword evidence="7" id="KW-1185">Reference proteome</keyword>
<dbReference type="Proteomes" id="UP000192513">
    <property type="component" value="Unassembled WGS sequence"/>
</dbReference>
<dbReference type="Gene3D" id="1.10.10.60">
    <property type="entry name" value="Homeodomain-like"/>
    <property type="match status" value="1"/>
</dbReference>
<dbReference type="RefSeq" id="WP_067920433.1">
    <property type="nucleotide sequence ID" value="NZ_AP022619.1"/>
</dbReference>
<dbReference type="OrthoDB" id="329481at2"/>
<dbReference type="GO" id="GO:0000976">
    <property type="term" value="F:transcription cis-regulatory region binding"/>
    <property type="evidence" value="ECO:0007669"/>
    <property type="project" value="TreeGrafter"/>
</dbReference>
<dbReference type="SUPFAM" id="SSF46689">
    <property type="entry name" value="Homeodomain-like"/>
    <property type="match status" value="1"/>
</dbReference>
<dbReference type="Gene3D" id="1.10.357.10">
    <property type="entry name" value="Tetracycline Repressor, domain 2"/>
    <property type="match status" value="1"/>
</dbReference>
<dbReference type="InterPro" id="IPR001647">
    <property type="entry name" value="HTH_TetR"/>
</dbReference>
<evidence type="ECO:0000259" key="5">
    <source>
        <dbReference type="PROSITE" id="PS50977"/>
    </source>
</evidence>
<proteinExistence type="predicted"/>
<evidence type="ECO:0000313" key="7">
    <source>
        <dbReference type="Proteomes" id="UP000192513"/>
    </source>
</evidence>
<reference evidence="6 7" key="1">
    <citation type="submission" date="2017-02" db="EMBL/GenBank/DDBJ databases">
        <title>The new phylogeny of genus Mycobacterium.</title>
        <authorList>
            <person name="Tortoli E."/>
            <person name="Trovato A."/>
            <person name="Cirillo D.M."/>
        </authorList>
    </citation>
    <scope>NUCLEOTIDE SEQUENCE [LARGE SCALE GENOMIC DNA]</scope>
    <source>
        <strain evidence="6 7">DSM 45000</strain>
    </source>
</reference>
<evidence type="ECO:0000256" key="1">
    <source>
        <dbReference type="ARBA" id="ARBA00023015"/>
    </source>
</evidence>
<accession>A0A1X0IEY8</accession>
<feature type="domain" description="HTH tetR-type" evidence="5">
    <location>
        <begin position="1"/>
        <end position="53"/>
    </location>
</feature>
<organism evidence="6 7">
    <name type="scientific">Mycobacterium paraseoulense</name>
    <dbReference type="NCBI Taxonomy" id="590652"/>
    <lineage>
        <taxon>Bacteria</taxon>
        <taxon>Bacillati</taxon>
        <taxon>Actinomycetota</taxon>
        <taxon>Actinomycetes</taxon>
        <taxon>Mycobacteriales</taxon>
        <taxon>Mycobacteriaceae</taxon>
        <taxon>Mycobacterium</taxon>
    </lineage>
</organism>
<dbReference type="PANTHER" id="PTHR30055:SF151">
    <property type="entry name" value="TRANSCRIPTIONAL REGULATORY PROTEIN"/>
    <property type="match status" value="1"/>
</dbReference>
<protein>
    <submittedName>
        <fullName evidence="6">TetR family transcriptional regulator</fullName>
    </submittedName>
</protein>
<dbReference type="AlphaFoldDB" id="A0A1X0IEY8"/>
<dbReference type="InterPro" id="IPR036271">
    <property type="entry name" value="Tet_transcr_reg_TetR-rel_C_sf"/>
</dbReference>
<dbReference type="STRING" id="590652.BST39_04440"/>
<dbReference type="InterPro" id="IPR009057">
    <property type="entry name" value="Homeodomain-like_sf"/>
</dbReference>
<evidence type="ECO:0000256" key="3">
    <source>
        <dbReference type="ARBA" id="ARBA00023163"/>
    </source>
</evidence>